<dbReference type="NCBIfam" id="TIGR01499">
    <property type="entry name" value="folC"/>
    <property type="match status" value="1"/>
</dbReference>
<comment type="caution">
    <text evidence="24">The sequence shown here is derived from an EMBL/GenBank/DDBJ whole genome shotgun (WGS) entry which is preliminary data.</text>
</comment>
<dbReference type="InterPro" id="IPR013221">
    <property type="entry name" value="Mur_ligase_cen"/>
</dbReference>
<evidence type="ECO:0000313" key="25">
    <source>
        <dbReference type="Proteomes" id="UP000310168"/>
    </source>
</evidence>
<evidence type="ECO:0000256" key="3">
    <source>
        <dbReference type="ARBA" id="ARBA00005150"/>
    </source>
</evidence>
<sequence>MNNINEALNYIYSFMGKKNSNSLHKNNFNHINNVREILNILKYKQTFKIIHITGTKGKGSTTLVLSNMLKSAGYKTASFVSPHIINVRERIAINGEWISEKDFVDITKKIKNILDENEIYNITVFEIFTVIGLYYFYIQNVDYACIEVGIGGKLDCTNIVDSSISVITSISYDHTEILGNTIEEITEQKAGIIKENSIVVSAWQEKESVNIIEKIAKEKNSKLYIFKKDFNADIILNTNKILEFNYIENDKSYKFETTLLGEHQSENISLAFKSFKLLTNNINKDEKIFYNAIDSIKNFNINARLTFVQRNPDIIVDGAHNSKSLLRILKTIYKWYDYLIILFAPLSEKDIKGMSDILKNSNAFIIVSSPNTNNKNNNKENDSYKTYQYFKDRENAIHIENFNEAVKYMQKLSKEKNIPALVIGSLYSASDYFNLNVNQIV</sequence>
<dbReference type="Gene3D" id="3.90.190.20">
    <property type="entry name" value="Mur ligase, C-terminal domain"/>
    <property type="match status" value="1"/>
</dbReference>
<dbReference type="InterPro" id="IPR036565">
    <property type="entry name" value="Mur-like_cat_sf"/>
</dbReference>
<evidence type="ECO:0000256" key="19">
    <source>
        <dbReference type="ARBA" id="ARBA00049035"/>
    </source>
</evidence>
<comment type="catalytic activity">
    <reaction evidence="19">
        <text>(6R)-5,10-methylenetetrahydrofolyl-(gamma-L-Glu)(n) + L-glutamate + ATP = (6R)-5,10-methylenetetrahydrofolyl-(gamma-L-Glu)(n+1) + ADP + phosphate + H(+)</text>
        <dbReference type="Rhea" id="RHEA:51912"/>
        <dbReference type="Rhea" id="RHEA-COMP:13257"/>
        <dbReference type="Rhea" id="RHEA-COMP:13258"/>
        <dbReference type="ChEBI" id="CHEBI:15378"/>
        <dbReference type="ChEBI" id="CHEBI:29985"/>
        <dbReference type="ChEBI" id="CHEBI:30616"/>
        <dbReference type="ChEBI" id="CHEBI:43474"/>
        <dbReference type="ChEBI" id="CHEBI:136572"/>
        <dbReference type="ChEBI" id="CHEBI:456216"/>
        <dbReference type="EC" id="6.3.2.17"/>
    </reaction>
</comment>
<evidence type="ECO:0000256" key="1">
    <source>
        <dbReference type="ARBA" id="ARBA00002714"/>
    </source>
</evidence>
<keyword evidence="25" id="KW-1185">Reference proteome</keyword>
<dbReference type="SUPFAM" id="SSF53623">
    <property type="entry name" value="MurD-like peptide ligases, catalytic domain"/>
    <property type="match status" value="1"/>
</dbReference>
<keyword evidence="9" id="KW-0479">Metal-binding</keyword>
<keyword evidence="13" id="KW-0289">Folate biosynthesis</keyword>
<comment type="similarity">
    <text evidence="4 21">Belongs to the folylpolyglutamate synthase family.</text>
</comment>
<evidence type="ECO:0000256" key="9">
    <source>
        <dbReference type="ARBA" id="ARBA00022723"/>
    </source>
</evidence>
<dbReference type="InterPro" id="IPR018109">
    <property type="entry name" value="Folylpolyglutamate_synth_CS"/>
</dbReference>
<reference evidence="24 25" key="1">
    <citation type="journal article" date="2019" name="Anaerobe">
        <title>Brachyspira catarrhinii sp. nov., an anaerobic intestinal spirochaete isolated from vervet monkeys may have been misidentified as Brachyspira aalborgi in previous studies.</title>
        <authorList>
            <person name="Phillips N.D."/>
            <person name="La T."/>
            <person name="Hampson D.J."/>
        </authorList>
    </citation>
    <scope>NUCLEOTIDE SEQUENCE [LARGE SCALE GENOMIC DNA]</scope>
    <source>
        <strain evidence="24 25">Z12</strain>
    </source>
</reference>
<accession>A0ABY2TQT0</accession>
<dbReference type="EC" id="6.3.2.17" evidence="6"/>
<dbReference type="PROSITE" id="PS01011">
    <property type="entry name" value="FOLYLPOLYGLU_SYNT_1"/>
    <property type="match status" value="1"/>
</dbReference>
<dbReference type="RefSeq" id="WP_137998287.1">
    <property type="nucleotide sequence ID" value="NZ_SJDU01000134.1"/>
</dbReference>
<dbReference type="PIRSF" id="PIRSF001563">
    <property type="entry name" value="Folylpolyglu_synth"/>
    <property type="match status" value="1"/>
</dbReference>
<evidence type="ECO:0000256" key="13">
    <source>
        <dbReference type="ARBA" id="ARBA00022909"/>
    </source>
</evidence>
<evidence type="ECO:0000256" key="14">
    <source>
        <dbReference type="ARBA" id="ARBA00030048"/>
    </source>
</evidence>
<evidence type="ECO:0000256" key="4">
    <source>
        <dbReference type="ARBA" id="ARBA00008276"/>
    </source>
</evidence>
<evidence type="ECO:0000256" key="17">
    <source>
        <dbReference type="ARBA" id="ARBA00047493"/>
    </source>
</evidence>
<keyword evidence="8 21" id="KW-0436">Ligase</keyword>
<dbReference type="InterPro" id="IPR036615">
    <property type="entry name" value="Mur_ligase_C_dom_sf"/>
</dbReference>
<protein>
    <recommendedName>
        <fullName evidence="7">Dihydrofolate synthase/folylpolyglutamate synthase</fullName>
        <ecNumber evidence="5">6.3.2.12</ecNumber>
        <ecNumber evidence="6">6.3.2.17</ecNumber>
    </recommendedName>
    <alternativeName>
        <fullName evidence="16">Folylpoly-gamma-glutamate synthetase-dihydrofolate synthetase</fullName>
    </alternativeName>
    <alternativeName>
        <fullName evidence="14">Folylpolyglutamate synthetase</fullName>
    </alternativeName>
    <alternativeName>
        <fullName evidence="15">Tetrahydrofolylpolyglutamate synthase</fullName>
    </alternativeName>
</protein>
<evidence type="ECO:0000256" key="11">
    <source>
        <dbReference type="ARBA" id="ARBA00022840"/>
    </source>
</evidence>
<dbReference type="InterPro" id="IPR004101">
    <property type="entry name" value="Mur_ligase_C"/>
</dbReference>
<evidence type="ECO:0000256" key="15">
    <source>
        <dbReference type="ARBA" id="ARBA00030592"/>
    </source>
</evidence>
<evidence type="ECO:0000256" key="5">
    <source>
        <dbReference type="ARBA" id="ARBA00013023"/>
    </source>
</evidence>
<evidence type="ECO:0000256" key="16">
    <source>
        <dbReference type="ARBA" id="ARBA00032510"/>
    </source>
</evidence>
<evidence type="ECO:0000256" key="12">
    <source>
        <dbReference type="ARBA" id="ARBA00022842"/>
    </source>
</evidence>
<comment type="function">
    <text evidence="1">Functions in two distinct reactions of the de novo folate biosynthetic pathway. Catalyzes the addition of a glutamate residue to dihydropteroate (7,8-dihydropteroate or H2Pte) to form dihydrofolate (7,8-dihydrofolate monoglutamate or H2Pte-Glu). Also catalyzes successive additions of L-glutamate to tetrahydrofolate or 10-formyltetrahydrofolate or 5,10-methylenetetrahydrofolate, leading to folylpolyglutamate derivatives.</text>
</comment>
<evidence type="ECO:0000256" key="10">
    <source>
        <dbReference type="ARBA" id="ARBA00022741"/>
    </source>
</evidence>
<evidence type="ECO:0000256" key="20">
    <source>
        <dbReference type="ARBA" id="ARBA00049161"/>
    </source>
</evidence>
<evidence type="ECO:0000256" key="8">
    <source>
        <dbReference type="ARBA" id="ARBA00022598"/>
    </source>
</evidence>
<dbReference type="SUPFAM" id="SSF53244">
    <property type="entry name" value="MurD-like peptide ligases, peptide-binding domain"/>
    <property type="match status" value="1"/>
</dbReference>
<evidence type="ECO:0000256" key="2">
    <source>
        <dbReference type="ARBA" id="ARBA00004799"/>
    </source>
</evidence>
<dbReference type="PANTHER" id="PTHR11136">
    <property type="entry name" value="FOLYLPOLYGLUTAMATE SYNTHASE-RELATED"/>
    <property type="match status" value="1"/>
</dbReference>
<keyword evidence="10 21" id="KW-0547">Nucleotide-binding</keyword>
<dbReference type="Pfam" id="PF02875">
    <property type="entry name" value="Mur_ligase_C"/>
    <property type="match status" value="1"/>
</dbReference>
<comment type="catalytic activity">
    <reaction evidence="17">
        <text>(6S)-5,6,7,8-tetrahydrofolyl-(gamma-L-Glu)(n) + L-glutamate + ATP = (6S)-5,6,7,8-tetrahydrofolyl-(gamma-L-Glu)(n+1) + ADP + phosphate + H(+)</text>
        <dbReference type="Rhea" id="RHEA:10580"/>
        <dbReference type="Rhea" id="RHEA-COMP:14738"/>
        <dbReference type="Rhea" id="RHEA-COMP:14740"/>
        <dbReference type="ChEBI" id="CHEBI:15378"/>
        <dbReference type="ChEBI" id="CHEBI:29985"/>
        <dbReference type="ChEBI" id="CHEBI:30616"/>
        <dbReference type="ChEBI" id="CHEBI:43474"/>
        <dbReference type="ChEBI" id="CHEBI:141005"/>
        <dbReference type="ChEBI" id="CHEBI:456216"/>
        <dbReference type="EC" id="6.3.2.17"/>
    </reaction>
</comment>
<dbReference type="EC" id="6.3.2.12" evidence="5"/>
<keyword evidence="11 21" id="KW-0067">ATP-binding</keyword>
<evidence type="ECO:0000259" key="22">
    <source>
        <dbReference type="Pfam" id="PF02875"/>
    </source>
</evidence>
<evidence type="ECO:0000313" key="24">
    <source>
        <dbReference type="EMBL" id="TKZ35241.1"/>
    </source>
</evidence>
<comment type="pathway">
    <text evidence="2">Cofactor biosynthesis; tetrahydrofolate biosynthesis; 7,8-dihydrofolate from 2-amino-4-hydroxy-6-hydroxymethyl-7,8-dihydropteridine diphosphate and 4-aminobenzoate: step 2/2.</text>
</comment>
<organism evidence="24 25">
    <name type="scientific">Brachyspira catarrhinii</name>
    <dbReference type="NCBI Taxonomy" id="2528966"/>
    <lineage>
        <taxon>Bacteria</taxon>
        <taxon>Pseudomonadati</taxon>
        <taxon>Spirochaetota</taxon>
        <taxon>Spirochaetia</taxon>
        <taxon>Brachyspirales</taxon>
        <taxon>Brachyspiraceae</taxon>
        <taxon>Brachyspira</taxon>
    </lineage>
</organism>
<dbReference type="EMBL" id="SJDU01000134">
    <property type="protein sequence ID" value="TKZ35241.1"/>
    <property type="molecule type" value="Genomic_DNA"/>
</dbReference>
<dbReference type="PANTHER" id="PTHR11136:SF0">
    <property type="entry name" value="DIHYDROFOLATE SYNTHETASE-RELATED"/>
    <property type="match status" value="1"/>
</dbReference>
<evidence type="ECO:0000256" key="18">
    <source>
        <dbReference type="ARBA" id="ARBA00047808"/>
    </source>
</evidence>
<dbReference type="Pfam" id="PF08245">
    <property type="entry name" value="Mur_ligase_M"/>
    <property type="match status" value="1"/>
</dbReference>
<dbReference type="Proteomes" id="UP000310168">
    <property type="component" value="Unassembled WGS sequence"/>
</dbReference>
<evidence type="ECO:0000256" key="21">
    <source>
        <dbReference type="PIRNR" id="PIRNR001563"/>
    </source>
</evidence>
<feature type="domain" description="Mur ligase central" evidence="23">
    <location>
        <begin position="52"/>
        <end position="272"/>
    </location>
</feature>
<dbReference type="Gene3D" id="3.40.1190.10">
    <property type="entry name" value="Mur-like, catalytic domain"/>
    <property type="match status" value="1"/>
</dbReference>
<name>A0ABY2TQT0_9SPIR</name>
<dbReference type="InterPro" id="IPR001645">
    <property type="entry name" value="Folylpolyglutamate_synth"/>
</dbReference>
<evidence type="ECO:0000256" key="6">
    <source>
        <dbReference type="ARBA" id="ARBA00013025"/>
    </source>
</evidence>
<proteinExistence type="inferred from homology"/>
<comment type="catalytic activity">
    <reaction evidence="18">
        <text>10-formyltetrahydrofolyl-(gamma-L-Glu)(n) + L-glutamate + ATP = 10-formyltetrahydrofolyl-(gamma-L-Glu)(n+1) + ADP + phosphate + H(+)</text>
        <dbReference type="Rhea" id="RHEA:51904"/>
        <dbReference type="Rhea" id="RHEA-COMP:13088"/>
        <dbReference type="Rhea" id="RHEA-COMP:14300"/>
        <dbReference type="ChEBI" id="CHEBI:15378"/>
        <dbReference type="ChEBI" id="CHEBI:29985"/>
        <dbReference type="ChEBI" id="CHEBI:30616"/>
        <dbReference type="ChEBI" id="CHEBI:43474"/>
        <dbReference type="ChEBI" id="CHEBI:134413"/>
        <dbReference type="ChEBI" id="CHEBI:456216"/>
        <dbReference type="EC" id="6.3.2.17"/>
    </reaction>
</comment>
<comment type="pathway">
    <text evidence="3">Cofactor biosynthesis; tetrahydrofolylpolyglutamate biosynthesis.</text>
</comment>
<comment type="catalytic activity">
    <reaction evidence="20">
        <text>7,8-dihydropteroate + L-glutamate + ATP = 7,8-dihydrofolate + ADP + phosphate + H(+)</text>
        <dbReference type="Rhea" id="RHEA:23584"/>
        <dbReference type="ChEBI" id="CHEBI:15378"/>
        <dbReference type="ChEBI" id="CHEBI:17839"/>
        <dbReference type="ChEBI" id="CHEBI:29985"/>
        <dbReference type="ChEBI" id="CHEBI:30616"/>
        <dbReference type="ChEBI" id="CHEBI:43474"/>
        <dbReference type="ChEBI" id="CHEBI:57451"/>
        <dbReference type="ChEBI" id="CHEBI:456216"/>
        <dbReference type="EC" id="6.3.2.12"/>
    </reaction>
</comment>
<evidence type="ECO:0000259" key="23">
    <source>
        <dbReference type="Pfam" id="PF08245"/>
    </source>
</evidence>
<keyword evidence="12" id="KW-0460">Magnesium</keyword>
<evidence type="ECO:0000256" key="7">
    <source>
        <dbReference type="ARBA" id="ARBA00019357"/>
    </source>
</evidence>
<feature type="domain" description="Mur ligase C-terminal" evidence="22">
    <location>
        <begin position="304"/>
        <end position="415"/>
    </location>
</feature>
<gene>
    <name evidence="24" type="ORF">EZH24_06315</name>
</gene>